<protein>
    <submittedName>
        <fullName evidence="1">Uncharacterized protein</fullName>
    </submittedName>
</protein>
<evidence type="ECO:0000313" key="1">
    <source>
        <dbReference type="EMBL" id="QCD86514.1"/>
    </source>
</evidence>
<dbReference type="Proteomes" id="UP000501690">
    <property type="component" value="Linkage Group LG3"/>
</dbReference>
<organism evidence="1 2">
    <name type="scientific">Vigna unguiculata</name>
    <name type="common">Cowpea</name>
    <dbReference type="NCBI Taxonomy" id="3917"/>
    <lineage>
        <taxon>Eukaryota</taxon>
        <taxon>Viridiplantae</taxon>
        <taxon>Streptophyta</taxon>
        <taxon>Embryophyta</taxon>
        <taxon>Tracheophyta</taxon>
        <taxon>Spermatophyta</taxon>
        <taxon>Magnoliopsida</taxon>
        <taxon>eudicotyledons</taxon>
        <taxon>Gunneridae</taxon>
        <taxon>Pentapetalae</taxon>
        <taxon>rosids</taxon>
        <taxon>fabids</taxon>
        <taxon>Fabales</taxon>
        <taxon>Fabaceae</taxon>
        <taxon>Papilionoideae</taxon>
        <taxon>50 kb inversion clade</taxon>
        <taxon>NPAAA clade</taxon>
        <taxon>indigoferoid/millettioid clade</taxon>
        <taxon>Phaseoleae</taxon>
        <taxon>Vigna</taxon>
    </lineage>
</organism>
<dbReference type="EMBL" id="CP039347">
    <property type="protein sequence ID" value="QCD86514.1"/>
    <property type="molecule type" value="Genomic_DNA"/>
</dbReference>
<keyword evidence="2" id="KW-1185">Reference proteome</keyword>
<dbReference type="AlphaFoldDB" id="A0A4D6LE14"/>
<reference evidence="1 2" key="1">
    <citation type="submission" date="2019-04" db="EMBL/GenBank/DDBJ databases">
        <title>An improved genome assembly and genetic linkage map for asparagus bean, Vigna unguiculata ssp. sesquipedialis.</title>
        <authorList>
            <person name="Xia Q."/>
            <person name="Zhang R."/>
            <person name="Dong Y."/>
        </authorList>
    </citation>
    <scope>NUCLEOTIDE SEQUENCE [LARGE SCALE GENOMIC DNA]</scope>
    <source>
        <tissue evidence="1">Leaf</tissue>
    </source>
</reference>
<evidence type="ECO:0000313" key="2">
    <source>
        <dbReference type="Proteomes" id="UP000501690"/>
    </source>
</evidence>
<gene>
    <name evidence="1" type="ORF">DEO72_LG3g1037</name>
</gene>
<accession>A0A4D6LE14</accession>
<sequence length="191" mass="21123">MFWATKHLAQVRVPRLSEKSWGCVVLLEHLAQAESPVLGDRLLHKRDEKDSPKREFVEWHCNELAQAREPSLSKTGLVAWAKAFSLSEISAVLCFKTRRSAQVKSLSSAWATPGDIVVAMGFLLSCGDMSEVGSHVPCSHLRDAACGEVRNWWIMCVGLRAGRSVEQDYERGEKPWDIKGANDATGDASDA</sequence>
<name>A0A4D6LE14_VIGUN</name>
<proteinExistence type="predicted"/>